<evidence type="ECO:0000313" key="3">
    <source>
        <dbReference type="EMBL" id="XCG64146.1"/>
    </source>
</evidence>
<dbReference type="GO" id="GO:0005829">
    <property type="term" value="C:cytosol"/>
    <property type="evidence" value="ECO:0007669"/>
    <property type="project" value="TreeGrafter"/>
</dbReference>
<dbReference type="AlphaFoldDB" id="A0AAU8DQ73"/>
<dbReference type="InterPro" id="IPR052019">
    <property type="entry name" value="F420H2_bilvrd_red/Heme_oxyg"/>
</dbReference>
<protein>
    <submittedName>
        <fullName evidence="3">Pyridoxamine 5'-phosphate oxidase family protein</fullName>
        <ecNumber evidence="3">1.-.-.-</ecNumber>
        <ecNumber evidence="3">1.4.3.5</ecNumber>
    </submittedName>
</protein>
<dbReference type="GO" id="GO:0070967">
    <property type="term" value="F:coenzyme F420 binding"/>
    <property type="evidence" value="ECO:0007669"/>
    <property type="project" value="TreeGrafter"/>
</dbReference>
<organism evidence="3">
    <name type="scientific">Nakamurella sp. A5-74</name>
    <dbReference type="NCBI Taxonomy" id="3158264"/>
    <lineage>
        <taxon>Bacteria</taxon>
        <taxon>Bacillati</taxon>
        <taxon>Actinomycetota</taxon>
        <taxon>Actinomycetes</taxon>
        <taxon>Nakamurellales</taxon>
        <taxon>Nakamurellaceae</taxon>
        <taxon>Nakamurella</taxon>
    </lineage>
</organism>
<dbReference type="PANTHER" id="PTHR35176:SF4">
    <property type="entry name" value="PYRIDOXAMINE 5'-PHOSPHATE OXIDASE-RELATED FMN-BINDING"/>
    <property type="match status" value="1"/>
</dbReference>
<evidence type="ECO:0000256" key="2">
    <source>
        <dbReference type="SAM" id="MobiDB-lite"/>
    </source>
</evidence>
<dbReference type="GO" id="GO:0004733">
    <property type="term" value="F:pyridoxamine phosphate oxidase activity"/>
    <property type="evidence" value="ECO:0007669"/>
    <property type="project" value="UniProtKB-EC"/>
</dbReference>
<dbReference type="SUPFAM" id="SSF50475">
    <property type="entry name" value="FMN-binding split barrel"/>
    <property type="match status" value="1"/>
</dbReference>
<evidence type="ECO:0000256" key="1">
    <source>
        <dbReference type="ARBA" id="ARBA00023002"/>
    </source>
</evidence>
<reference evidence="3" key="1">
    <citation type="submission" date="2024-05" db="EMBL/GenBank/DDBJ databases">
        <authorList>
            <person name="Cai S.Y."/>
            <person name="Jin L.M."/>
            <person name="Li H.R."/>
        </authorList>
    </citation>
    <scope>NUCLEOTIDE SEQUENCE</scope>
    <source>
        <strain evidence="3">A5-74</strain>
    </source>
</reference>
<feature type="region of interest" description="Disordered" evidence="2">
    <location>
        <begin position="1"/>
        <end position="21"/>
    </location>
</feature>
<dbReference type="Gene3D" id="2.30.110.10">
    <property type="entry name" value="Electron Transport, Fmn-binding Protein, Chain A"/>
    <property type="match status" value="1"/>
</dbReference>
<gene>
    <name evidence="3" type="ORF">ABLG96_02010</name>
</gene>
<name>A0AAU8DQ73_9ACTN</name>
<dbReference type="EC" id="1.-.-.-" evidence="3"/>
<dbReference type="EMBL" id="CP159218">
    <property type="protein sequence ID" value="XCG64146.1"/>
    <property type="molecule type" value="Genomic_DNA"/>
</dbReference>
<dbReference type="PANTHER" id="PTHR35176">
    <property type="entry name" value="HEME OXYGENASE HI_0854-RELATED"/>
    <property type="match status" value="1"/>
</dbReference>
<keyword evidence="1 3" id="KW-0560">Oxidoreductase</keyword>
<dbReference type="InterPro" id="IPR012349">
    <property type="entry name" value="Split_barrel_FMN-bd"/>
</dbReference>
<accession>A0AAU8DQ73</accession>
<dbReference type="RefSeq" id="WP_353649759.1">
    <property type="nucleotide sequence ID" value="NZ_CP159218.1"/>
</dbReference>
<proteinExistence type="predicted"/>
<sequence>MSEDSRTPTADRPTMPEGYGIPTTVEGVLRWPDVEAELVAAQHYWLTSVRPDGRPHVVPRWGVWLLGSFYYDGAPSTVHARNAEAHPAVTLNLESGTRTVIVEGTSTATRADARGLGAELAVAFQKKYAAAGYRPEPDAWASDDGGGLRVITPELALAWFDFPNDCTRFRFGGSEPPAGQQHPDARAQ</sequence>
<dbReference type="EC" id="1.4.3.5" evidence="3"/>
<dbReference type="GO" id="GO:0016627">
    <property type="term" value="F:oxidoreductase activity, acting on the CH-CH group of donors"/>
    <property type="evidence" value="ECO:0007669"/>
    <property type="project" value="TreeGrafter"/>
</dbReference>